<evidence type="ECO:0000313" key="4">
    <source>
        <dbReference type="EMBL" id="KAI9555630.1"/>
    </source>
</evidence>
<dbReference type="GO" id="GO:0002031">
    <property type="term" value="P:G protein-coupled receptor internalization"/>
    <property type="evidence" value="ECO:0007669"/>
    <property type="project" value="TreeGrafter"/>
</dbReference>
<feature type="region of interest" description="Disordered" evidence="2">
    <location>
        <begin position="679"/>
        <end position="710"/>
    </location>
</feature>
<keyword evidence="5" id="KW-1185">Reference proteome</keyword>
<feature type="compositionally biased region" description="Basic residues" evidence="2">
    <location>
        <begin position="39"/>
        <end position="48"/>
    </location>
</feature>
<dbReference type="SMART" id="SM01017">
    <property type="entry name" value="Arrestin_C"/>
    <property type="match status" value="1"/>
</dbReference>
<feature type="compositionally biased region" description="Polar residues" evidence="2">
    <location>
        <begin position="748"/>
        <end position="757"/>
    </location>
</feature>
<reference evidence="4 5" key="1">
    <citation type="submission" date="2022-05" db="EMBL/GenBank/DDBJ databases">
        <title>A multi-omics perspective on studying reproductive biology in Daphnia sinensis.</title>
        <authorList>
            <person name="Jia J."/>
        </authorList>
    </citation>
    <scope>NUCLEOTIDE SEQUENCE [LARGE SCALE GENOMIC DNA]</scope>
    <source>
        <strain evidence="4 5">WSL</strain>
    </source>
</reference>
<feature type="region of interest" description="Disordered" evidence="2">
    <location>
        <begin position="233"/>
        <end position="259"/>
    </location>
</feature>
<evidence type="ECO:0000256" key="2">
    <source>
        <dbReference type="SAM" id="MobiDB-lite"/>
    </source>
</evidence>
<dbReference type="PANTHER" id="PTHR11792">
    <property type="entry name" value="ARRESTIN"/>
    <property type="match status" value="1"/>
</dbReference>
<dbReference type="InterPro" id="IPR011022">
    <property type="entry name" value="Arrestin_C-like"/>
</dbReference>
<dbReference type="SUPFAM" id="SSF81296">
    <property type="entry name" value="E set domains"/>
    <property type="match status" value="2"/>
</dbReference>
<comment type="similarity">
    <text evidence="1">Belongs to the arrestin family.</text>
</comment>
<dbReference type="GO" id="GO:0005737">
    <property type="term" value="C:cytoplasm"/>
    <property type="evidence" value="ECO:0007669"/>
    <property type="project" value="TreeGrafter"/>
</dbReference>
<feature type="compositionally biased region" description="Low complexity" evidence="2">
    <location>
        <begin position="691"/>
        <end position="700"/>
    </location>
</feature>
<organism evidence="4 5">
    <name type="scientific">Daphnia sinensis</name>
    <dbReference type="NCBI Taxonomy" id="1820382"/>
    <lineage>
        <taxon>Eukaryota</taxon>
        <taxon>Metazoa</taxon>
        <taxon>Ecdysozoa</taxon>
        <taxon>Arthropoda</taxon>
        <taxon>Crustacea</taxon>
        <taxon>Branchiopoda</taxon>
        <taxon>Diplostraca</taxon>
        <taxon>Cladocera</taxon>
        <taxon>Anomopoda</taxon>
        <taxon>Daphniidae</taxon>
        <taxon>Daphnia</taxon>
        <taxon>Daphnia similis group</taxon>
    </lineage>
</organism>
<dbReference type="PANTHER" id="PTHR11792:SF18">
    <property type="entry name" value="FI20035P1"/>
    <property type="match status" value="1"/>
</dbReference>
<feature type="region of interest" description="Disordered" evidence="2">
    <location>
        <begin position="744"/>
        <end position="771"/>
    </location>
</feature>
<evidence type="ECO:0000256" key="1">
    <source>
        <dbReference type="ARBA" id="ARBA00005298"/>
    </source>
</evidence>
<dbReference type="Pfam" id="PF02752">
    <property type="entry name" value="Arrestin_C"/>
    <property type="match status" value="1"/>
</dbReference>
<sequence length="771" mass="85272">MLNKIDIAIVYVRQSAAAVDDGESASLGMQSEPIVKSSPAHHRHRPQHSHSNPISFNRFRSAVSNVAFHHSHQLVPPNKAGESDEFSMSGHQHQMGRLRKFTGASLLSRFRSGSKTTSEDDETPAARAAVTNVDSGHSQQTLHSANVSDPVTGSIVSSSDDVADHSCASARREQSNCNDAAACAKTEKLINGIDAERESKRLSTNAIDCDERQNSQEAAHQPDEIVRATISDQISPQQASAPSPKRPSSLPPCNDDSDTDGKETNVYLHLVLLGFFRVYKKVSTNGKLVLYLLNRDLIITKDTITPLHAVITVDAEEVRNKKEKNDGRADWIPIPVRNENSLEISGISVPLKAYATPSTDIISCFIFPLPAQLIFAQILLTFRYGRDDEEVMGLKLSNESVLCVEQIYPLLPGAPLPQPLTKCQEVLMKRLGPNAHLVNLKLNHTVPASVRLLPAKEYRGAAIGINYDLRIYTAESIEEKPQRRSQIRMAIRLVQYAPLDLQQTEAPLLRLDKHFLLREGALKVEVGLDRQWYTQGSPINVCVRIHNRSSRIVKKIQIKAVQHVDVTMFSNGKFKNTIAISEEMDGLPLTTGNTLDRQYPLTLMENGGGRHWVALEDRYGRLTATLASTTLKSEPNERHFFAIYISYYVKVRLVVSGVGGDVSTKIPFILMRDGPEIMPVETENTSDDAIQSAQSPQRQSSPPPSFNNASTLVDVNHTKCVVENAPLSTETGLADTELKLEPKLLTTDQENSLNEIQQIPDRPSSPIEEVE</sequence>
<dbReference type="Gene3D" id="2.60.40.640">
    <property type="match status" value="1"/>
</dbReference>
<dbReference type="GO" id="GO:0001664">
    <property type="term" value="F:G protein-coupled receptor binding"/>
    <property type="evidence" value="ECO:0007669"/>
    <property type="project" value="TreeGrafter"/>
</dbReference>
<dbReference type="InterPro" id="IPR014752">
    <property type="entry name" value="Arrestin-like_C"/>
</dbReference>
<proteinExistence type="inferred from homology"/>
<dbReference type="InterPro" id="IPR014756">
    <property type="entry name" value="Ig_E-set"/>
</dbReference>
<dbReference type="InterPro" id="IPR000698">
    <property type="entry name" value="Arrestin"/>
</dbReference>
<name>A0AAD5PUF7_9CRUS</name>
<dbReference type="EMBL" id="WJBH02000007">
    <property type="protein sequence ID" value="KAI9555630.1"/>
    <property type="molecule type" value="Genomic_DNA"/>
</dbReference>
<dbReference type="GO" id="GO:0007165">
    <property type="term" value="P:signal transduction"/>
    <property type="evidence" value="ECO:0007669"/>
    <property type="project" value="InterPro"/>
</dbReference>
<dbReference type="InterPro" id="IPR014753">
    <property type="entry name" value="Arrestin_N"/>
</dbReference>
<protein>
    <recommendedName>
        <fullName evidence="3">Arrestin C-terminal-like domain-containing protein</fullName>
    </recommendedName>
</protein>
<feature type="domain" description="Arrestin C-terminal-like" evidence="3">
    <location>
        <begin position="518"/>
        <end position="680"/>
    </location>
</feature>
<accession>A0AAD5PUF7</accession>
<evidence type="ECO:0000259" key="3">
    <source>
        <dbReference type="SMART" id="SM01017"/>
    </source>
</evidence>
<evidence type="ECO:0000313" key="5">
    <source>
        <dbReference type="Proteomes" id="UP000820818"/>
    </source>
</evidence>
<dbReference type="Proteomes" id="UP000820818">
    <property type="component" value="Linkage Group LG7"/>
</dbReference>
<dbReference type="AlphaFoldDB" id="A0AAD5PUF7"/>
<feature type="region of interest" description="Disordered" evidence="2">
    <location>
        <begin position="34"/>
        <end position="55"/>
    </location>
</feature>
<dbReference type="Gene3D" id="2.60.40.840">
    <property type="match status" value="2"/>
</dbReference>
<comment type="caution">
    <text evidence="4">The sequence shown here is derived from an EMBL/GenBank/DDBJ whole genome shotgun (WGS) entry which is preliminary data.</text>
</comment>
<gene>
    <name evidence="4" type="ORF">GHT06_018145</name>
</gene>
<feature type="region of interest" description="Disordered" evidence="2">
    <location>
        <begin position="111"/>
        <end position="131"/>
    </location>
</feature>